<evidence type="ECO:0000313" key="1">
    <source>
        <dbReference type="EMBL" id="JAH64933.1"/>
    </source>
</evidence>
<dbReference type="AlphaFoldDB" id="A0A0E9UIX7"/>
<protein>
    <submittedName>
        <fullName evidence="1">Uncharacterized protein</fullName>
    </submittedName>
</protein>
<reference evidence="1" key="2">
    <citation type="journal article" date="2015" name="Fish Shellfish Immunol.">
        <title>Early steps in the European eel (Anguilla anguilla)-Vibrio vulnificus interaction in the gills: Role of the RtxA13 toxin.</title>
        <authorList>
            <person name="Callol A."/>
            <person name="Pajuelo D."/>
            <person name="Ebbesson L."/>
            <person name="Teles M."/>
            <person name="MacKenzie S."/>
            <person name="Amaro C."/>
        </authorList>
    </citation>
    <scope>NUCLEOTIDE SEQUENCE</scope>
</reference>
<proteinExistence type="predicted"/>
<reference evidence="1" key="1">
    <citation type="submission" date="2014-11" db="EMBL/GenBank/DDBJ databases">
        <authorList>
            <person name="Amaro Gonzalez C."/>
        </authorList>
    </citation>
    <scope>NUCLEOTIDE SEQUENCE</scope>
</reference>
<sequence>MSKKYYYIIIMLDERVILYGGT</sequence>
<organism evidence="1">
    <name type="scientific">Anguilla anguilla</name>
    <name type="common">European freshwater eel</name>
    <name type="synonym">Muraena anguilla</name>
    <dbReference type="NCBI Taxonomy" id="7936"/>
    <lineage>
        <taxon>Eukaryota</taxon>
        <taxon>Metazoa</taxon>
        <taxon>Chordata</taxon>
        <taxon>Craniata</taxon>
        <taxon>Vertebrata</taxon>
        <taxon>Euteleostomi</taxon>
        <taxon>Actinopterygii</taxon>
        <taxon>Neopterygii</taxon>
        <taxon>Teleostei</taxon>
        <taxon>Anguilliformes</taxon>
        <taxon>Anguillidae</taxon>
        <taxon>Anguilla</taxon>
    </lineage>
</organism>
<name>A0A0E9UIX7_ANGAN</name>
<accession>A0A0E9UIX7</accession>
<dbReference type="EMBL" id="GBXM01043644">
    <property type="protein sequence ID" value="JAH64933.1"/>
    <property type="molecule type" value="Transcribed_RNA"/>
</dbReference>